<dbReference type="SUPFAM" id="SSF110997">
    <property type="entry name" value="Sporulation related repeat"/>
    <property type="match status" value="1"/>
</dbReference>
<proteinExistence type="predicted"/>
<accession>A0ABZ2F8G7</accession>
<feature type="domain" description="SPOR" evidence="3">
    <location>
        <begin position="123"/>
        <end position="202"/>
    </location>
</feature>
<feature type="transmembrane region" description="Helical" evidence="2">
    <location>
        <begin position="21"/>
        <end position="43"/>
    </location>
</feature>
<name>A0ABZ2F8G7_METCP</name>
<organism evidence="4 5">
    <name type="scientific">Methylococcus capsulatus</name>
    <dbReference type="NCBI Taxonomy" id="414"/>
    <lineage>
        <taxon>Bacteria</taxon>
        <taxon>Pseudomonadati</taxon>
        <taxon>Pseudomonadota</taxon>
        <taxon>Gammaproteobacteria</taxon>
        <taxon>Methylococcales</taxon>
        <taxon>Methylococcaceae</taxon>
        <taxon>Methylococcus</taxon>
    </lineage>
</organism>
<evidence type="ECO:0000313" key="5">
    <source>
        <dbReference type="Proteomes" id="UP001359308"/>
    </source>
</evidence>
<sequence>MPKDYKHRIPAYRRARHRRKRGWLALGITAVCLAAGGGAYVILSQQAETATATPPLQTKPNPAPAGPTGTETEARSLETPLPTAGNKVTHPRFTFYKILSEKEEIIPEAEIRTIKREEEQGKSPPGGGYIVQAGSYRSRSDAEKIRSELVKLGVKARLERVKIENVEWFRVKIGPYGSLAEADRLRSILKKNGIDSVVQKMTPRHSPPPAAKR</sequence>
<protein>
    <submittedName>
        <fullName evidence="4">SPOR domain-containing protein</fullName>
    </submittedName>
</protein>
<feature type="compositionally biased region" description="Polar residues" evidence="1">
    <location>
        <begin position="51"/>
        <end position="60"/>
    </location>
</feature>
<evidence type="ECO:0000256" key="1">
    <source>
        <dbReference type="SAM" id="MobiDB-lite"/>
    </source>
</evidence>
<dbReference type="Pfam" id="PF05036">
    <property type="entry name" value="SPOR"/>
    <property type="match status" value="1"/>
</dbReference>
<gene>
    <name evidence="4" type="ORF">N4J17_05465</name>
</gene>
<dbReference type="PANTHER" id="PTHR38687:SF1">
    <property type="entry name" value="CELL DIVISION PROTEIN DEDD"/>
    <property type="match status" value="1"/>
</dbReference>
<dbReference type="PANTHER" id="PTHR38687">
    <property type="entry name" value="CELL DIVISION PROTEIN DEDD-RELATED"/>
    <property type="match status" value="1"/>
</dbReference>
<dbReference type="InterPro" id="IPR052521">
    <property type="entry name" value="Cell_div_SPOR-domain"/>
</dbReference>
<dbReference type="RefSeq" id="WP_198322181.1">
    <property type="nucleotide sequence ID" value="NZ_CP104311.1"/>
</dbReference>
<feature type="region of interest" description="Disordered" evidence="1">
    <location>
        <begin position="51"/>
        <end position="84"/>
    </location>
</feature>
<dbReference type="Proteomes" id="UP001359308">
    <property type="component" value="Chromosome"/>
</dbReference>
<dbReference type="InterPro" id="IPR007730">
    <property type="entry name" value="SPOR-like_dom"/>
</dbReference>
<dbReference type="InterPro" id="IPR036680">
    <property type="entry name" value="SPOR-like_sf"/>
</dbReference>
<keyword evidence="2" id="KW-1133">Transmembrane helix</keyword>
<keyword evidence="5" id="KW-1185">Reference proteome</keyword>
<evidence type="ECO:0000313" key="4">
    <source>
        <dbReference type="EMBL" id="WWF03069.1"/>
    </source>
</evidence>
<evidence type="ECO:0000256" key="2">
    <source>
        <dbReference type="SAM" id="Phobius"/>
    </source>
</evidence>
<evidence type="ECO:0000259" key="3">
    <source>
        <dbReference type="PROSITE" id="PS51724"/>
    </source>
</evidence>
<dbReference type="PROSITE" id="PS51724">
    <property type="entry name" value="SPOR"/>
    <property type="match status" value="1"/>
</dbReference>
<keyword evidence="2" id="KW-0472">Membrane</keyword>
<reference evidence="4 5" key="1">
    <citation type="submission" date="2022-09" db="EMBL/GenBank/DDBJ databases">
        <authorList>
            <person name="Giprobiosintez L."/>
        </authorList>
    </citation>
    <scope>NUCLEOTIDE SEQUENCE [LARGE SCALE GENOMIC DNA]</scope>
    <source>
        <strain evidence="5">VKPM-B-12549 (GBS-15)</strain>
    </source>
</reference>
<dbReference type="EMBL" id="CP104311">
    <property type="protein sequence ID" value="WWF03069.1"/>
    <property type="molecule type" value="Genomic_DNA"/>
</dbReference>
<dbReference type="Gene3D" id="3.30.70.1070">
    <property type="entry name" value="Sporulation related repeat"/>
    <property type="match status" value="1"/>
</dbReference>
<keyword evidence="2" id="KW-0812">Transmembrane</keyword>